<proteinExistence type="predicted"/>
<dbReference type="EMBL" id="SWJZ01000008">
    <property type="protein sequence ID" value="TKD26141.1"/>
    <property type="molecule type" value="Genomic_DNA"/>
</dbReference>
<protein>
    <recommendedName>
        <fullName evidence="1">Flagellin C-terminal domain-containing protein</fullName>
    </recommendedName>
</protein>
<feature type="domain" description="Flagellin C-terminal" evidence="1">
    <location>
        <begin position="279"/>
        <end position="359"/>
    </location>
</feature>
<evidence type="ECO:0000313" key="3">
    <source>
        <dbReference type="Proteomes" id="UP000310597"/>
    </source>
</evidence>
<organism evidence="2 3">
    <name type="scientific">Rhodobacter capsulatus</name>
    <name type="common">Rhodopseudomonas capsulata</name>
    <dbReference type="NCBI Taxonomy" id="1061"/>
    <lineage>
        <taxon>Bacteria</taxon>
        <taxon>Pseudomonadati</taxon>
        <taxon>Pseudomonadota</taxon>
        <taxon>Alphaproteobacteria</taxon>
        <taxon>Rhodobacterales</taxon>
        <taxon>Rhodobacter group</taxon>
        <taxon>Rhodobacter</taxon>
    </lineage>
</organism>
<dbReference type="InterPro" id="IPR046358">
    <property type="entry name" value="Flagellin_C"/>
</dbReference>
<name>A0A4U1K299_RHOCA</name>
<evidence type="ECO:0000259" key="1">
    <source>
        <dbReference type="Pfam" id="PF00700"/>
    </source>
</evidence>
<dbReference type="SUPFAM" id="SSF64518">
    <property type="entry name" value="Phase 1 flagellin"/>
    <property type="match status" value="1"/>
</dbReference>
<dbReference type="Pfam" id="PF00700">
    <property type="entry name" value="Flagellin_C"/>
    <property type="match status" value="1"/>
</dbReference>
<sequence>MPPMRRSFRPSMPCCRNFWISDMKYISVGDMSQTYLMRRHNVQLKTTMSRLSEEVVTGISQDLGTKVGGDFTALAAIDRSMTRGAAYKQVAAETDLLAGTQQDALETIQSHAQAIGSTLISASFASSYNMIESGAQNTEERFEAVIDALNVNVAGRYAFSGTTTDTKPVASADTIISGIEAMVSGMTVAADIIAAVDDWFDAAAGGGGFLDQGYLGSANSLSPVRLSETDTAQVSITAADSSIRDMLKGFALGTLIARDLVPEDLETRALLIRAAGDRITSAEGAVTTLRADLGTVEAIISDAQTRNSTQVTALEIARKELIGVDEYETATALEATQSQLETLYTLTSRLTQLSLTDYL</sequence>
<evidence type="ECO:0000313" key="2">
    <source>
        <dbReference type="EMBL" id="TKD26141.1"/>
    </source>
</evidence>
<comment type="caution">
    <text evidence="2">The sequence shown here is derived from an EMBL/GenBank/DDBJ whole genome shotgun (WGS) entry which is preliminary data.</text>
</comment>
<gene>
    <name evidence="2" type="ORF">FBT96_02035</name>
</gene>
<reference evidence="2 3" key="1">
    <citation type="submission" date="2019-04" db="EMBL/GenBank/DDBJ databases">
        <title>Draft Whole-Genome sequence of the purple photosynthetic bacterium Rhodobacter capsulatus SP108 with an indigenous class A beta-lactamase.</title>
        <authorList>
            <person name="Robertson S."/>
            <person name="Meyer T.E."/>
            <person name="Kyndt J.A."/>
        </authorList>
    </citation>
    <scope>NUCLEOTIDE SEQUENCE [LARGE SCALE GENOMIC DNA]</scope>
    <source>
        <strain evidence="2 3">SP108</strain>
    </source>
</reference>
<dbReference type="Gene3D" id="1.20.1330.10">
    <property type="entry name" value="f41 fragment of flagellin, N-terminal domain"/>
    <property type="match status" value="1"/>
</dbReference>
<dbReference type="Proteomes" id="UP000310597">
    <property type="component" value="Unassembled WGS sequence"/>
</dbReference>
<dbReference type="AlphaFoldDB" id="A0A4U1K299"/>
<accession>A0A4U1K299</accession>
<dbReference type="OrthoDB" id="7312911at2"/>